<feature type="compositionally biased region" description="Low complexity" evidence="1">
    <location>
        <begin position="82"/>
        <end position="94"/>
    </location>
</feature>
<reference evidence="2 3" key="1">
    <citation type="submission" date="2016-02" db="EMBL/GenBank/DDBJ databases">
        <title>Genome analysis of coral dinoflagellate symbionts highlights evolutionary adaptations to a symbiotic lifestyle.</title>
        <authorList>
            <person name="Aranda M."/>
            <person name="Li Y."/>
            <person name="Liew Y.J."/>
            <person name="Baumgarten S."/>
            <person name="Simakov O."/>
            <person name="Wilson M."/>
            <person name="Piel J."/>
            <person name="Ashoor H."/>
            <person name="Bougouffa S."/>
            <person name="Bajic V.B."/>
            <person name="Ryu T."/>
            <person name="Ravasi T."/>
            <person name="Bayer T."/>
            <person name="Micklem G."/>
            <person name="Kim H."/>
            <person name="Bhak J."/>
            <person name="Lajeunesse T.C."/>
            <person name="Voolstra C.R."/>
        </authorList>
    </citation>
    <scope>NUCLEOTIDE SEQUENCE [LARGE SCALE GENOMIC DNA]</scope>
    <source>
        <strain evidence="2 3">CCMP2467</strain>
    </source>
</reference>
<proteinExistence type="predicted"/>
<name>A0A1Q9CF64_SYMMI</name>
<organism evidence="2 3">
    <name type="scientific">Symbiodinium microadriaticum</name>
    <name type="common">Dinoflagellate</name>
    <name type="synonym">Zooxanthella microadriatica</name>
    <dbReference type="NCBI Taxonomy" id="2951"/>
    <lineage>
        <taxon>Eukaryota</taxon>
        <taxon>Sar</taxon>
        <taxon>Alveolata</taxon>
        <taxon>Dinophyceae</taxon>
        <taxon>Suessiales</taxon>
        <taxon>Symbiodiniaceae</taxon>
        <taxon>Symbiodinium</taxon>
    </lineage>
</organism>
<evidence type="ECO:0000313" key="2">
    <source>
        <dbReference type="EMBL" id="OLP81552.1"/>
    </source>
</evidence>
<gene>
    <name evidence="2" type="ORF">AK812_SmicGene37902</name>
</gene>
<comment type="caution">
    <text evidence="2">The sequence shown here is derived from an EMBL/GenBank/DDBJ whole genome shotgun (WGS) entry which is preliminary data.</text>
</comment>
<feature type="region of interest" description="Disordered" evidence="1">
    <location>
        <begin position="82"/>
        <end position="110"/>
    </location>
</feature>
<accession>A0A1Q9CF64</accession>
<protein>
    <submittedName>
        <fullName evidence="2">Uncharacterized protein</fullName>
    </submittedName>
</protein>
<evidence type="ECO:0000313" key="3">
    <source>
        <dbReference type="Proteomes" id="UP000186817"/>
    </source>
</evidence>
<dbReference type="Proteomes" id="UP000186817">
    <property type="component" value="Unassembled WGS sequence"/>
</dbReference>
<dbReference type="AlphaFoldDB" id="A0A1Q9CF64"/>
<dbReference type="EMBL" id="LSRX01001271">
    <property type="protein sequence ID" value="OLP81552.1"/>
    <property type="molecule type" value="Genomic_DNA"/>
</dbReference>
<evidence type="ECO:0000256" key="1">
    <source>
        <dbReference type="SAM" id="MobiDB-lite"/>
    </source>
</evidence>
<dbReference type="OrthoDB" id="10381378at2759"/>
<sequence length="161" mass="17085">MLPLSATHVPSAALQPSLLISHSGLASIVSGSGHYTAPGAEQRGSPPCMFLELLVAPQAPAHLNQLMSAAYARPSAQASAAASACRAPKSRPAPGTRPTISEHSGIRGAPHWQRATTGSAKILDWYLERGWHLALPLEVLSYFELWRTEEGMDNHCSAEAV</sequence>
<keyword evidence="3" id="KW-1185">Reference proteome</keyword>